<dbReference type="AlphaFoldDB" id="A0A6L7G1J8"/>
<evidence type="ECO:0000313" key="2">
    <source>
        <dbReference type="EMBL" id="MXN17360.1"/>
    </source>
</evidence>
<dbReference type="PANTHER" id="PTHR11203:SF37">
    <property type="entry name" value="INTEGRATOR COMPLEX SUBUNIT 11"/>
    <property type="match status" value="1"/>
</dbReference>
<dbReference type="SMART" id="SM00849">
    <property type="entry name" value="Lactamase_B"/>
    <property type="match status" value="1"/>
</dbReference>
<dbReference type="PANTHER" id="PTHR11203">
    <property type="entry name" value="CLEAVAGE AND POLYADENYLATION SPECIFICITY FACTOR FAMILY MEMBER"/>
    <property type="match status" value="1"/>
</dbReference>
<dbReference type="Pfam" id="PF12706">
    <property type="entry name" value="Lactamase_B_2"/>
    <property type="match status" value="1"/>
</dbReference>
<keyword evidence="2" id="KW-0378">Hydrolase</keyword>
<dbReference type="Gene3D" id="3.60.15.10">
    <property type="entry name" value="Ribonuclease Z/Hydroxyacylglutathione hydrolase-like"/>
    <property type="match status" value="1"/>
</dbReference>
<organism evidence="2 3">
    <name type="scientific">Pseudooceanicola albus</name>
    <dbReference type="NCBI Taxonomy" id="2692189"/>
    <lineage>
        <taxon>Bacteria</taxon>
        <taxon>Pseudomonadati</taxon>
        <taxon>Pseudomonadota</taxon>
        <taxon>Alphaproteobacteria</taxon>
        <taxon>Rhodobacterales</taxon>
        <taxon>Paracoccaceae</taxon>
        <taxon>Pseudooceanicola</taxon>
    </lineage>
</organism>
<reference evidence="2 3" key="1">
    <citation type="submission" date="2019-12" db="EMBL/GenBank/DDBJ databases">
        <authorList>
            <person name="Li M."/>
        </authorList>
    </citation>
    <scope>NUCLEOTIDE SEQUENCE [LARGE SCALE GENOMIC DNA]</scope>
    <source>
        <strain evidence="2 3">GBMRC 2024</strain>
    </source>
</reference>
<dbReference type="InterPro" id="IPR050698">
    <property type="entry name" value="MBL"/>
</dbReference>
<dbReference type="Proteomes" id="UP000477911">
    <property type="component" value="Unassembled WGS sequence"/>
</dbReference>
<gene>
    <name evidence="2" type="ORF">GR170_05905</name>
</gene>
<sequence length="356" mass="38093">MAEVQVLSGVGDKGPACLRVTHPGGCWLLDCGHGPEESAPFRTEWLEGVDAVFISHDHVDHIGGAVHVIAAGLPIYTTAITARALPPGARVSEIPVQGRMRIGGVTLTTGRNGHALGGVWMHFDLGRGLFYSGDWSEESHWFAFDEPPAARTALIDASYHLDPVPQTRRKADLDALLAGLPGQVLLPVPPSGRAGELALHLMGQGSLGLDDTCRDVLAAALGAGPSAGISEAAHALAPLLEHPFDPEARFLLCDTPNAEAGAARALLERAQRAGRLGRDFHVVFTGHMTAHARALAAHPGVHFTRWNVHPPLGDQLALVDRLGVERFVPLFCPLPEDYLVEDRTPARLFFHERVSL</sequence>
<dbReference type="InterPro" id="IPR036866">
    <property type="entry name" value="RibonucZ/Hydroxyglut_hydro"/>
</dbReference>
<proteinExistence type="predicted"/>
<keyword evidence="3" id="KW-1185">Reference proteome</keyword>
<dbReference type="SUPFAM" id="SSF56281">
    <property type="entry name" value="Metallo-hydrolase/oxidoreductase"/>
    <property type="match status" value="1"/>
</dbReference>
<dbReference type="RefSeq" id="WP_160892619.1">
    <property type="nucleotide sequence ID" value="NZ_WUMU01000004.1"/>
</dbReference>
<comment type="caution">
    <text evidence="2">The sequence shown here is derived from an EMBL/GenBank/DDBJ whole genome shotgun (WGS) entry which is preliminary data.</text>
</comment>
<dbReference type="GO" id="GO:0016787">
    <property type="term" value="F:hydrolase activity"/>
    <property type="evidence" value="ECO:0007669"/>
    <property type="project" value="UniProtKB-KW"/>
</dbReference>
<name>A0A6L7G1J8_9RHOB</name>
<dbReference type="EMBL" id="WUMU01000004">
    <property type="protein sequence ID" value="MXN17360.1"/>
    <property type="molecule type" value="Genomic_DNA"/>
</dbReference>
<protein>
    <submittedName>
        <fullName evidence="2">MBL fold metallo-hydrolase</fullName>
    </submittedName>
</protein>
<accession>A0A6L7G1J8</accession>
<dbReference type="GO" id="GO:0004521">
    <property type="term" value="F:RNA endonuclease activity"/>
    <property type="evidence" value="ECO:0007669"/>
    <property type="project" value="TreeGrafter"/>
</dbReference>
<evidence type="ECO:0000259" key="1">
    <source>
        <dbReference type="SMART" id="SM00849"/>
    </source>
</evidence>
<dbReference type="InterPro" id="IPR001279">
    <property type="entry name" value="Metallo-B-lactamas"/>
</dbReference>
<feature type="domain" description="Metallo-beta-lactamase" evidence="1">
    <location>
        <begin position="14"/>
        <end position="180"/>
    </location>
</feature>
<evidence type="ECO:0000313" key="3">
    <source>
        <dbReference type="Proteomes" id="UP000477911"/>
    </source>
</evidence>